<accession>A0A8C3JDS9</accession>
<dbReference type="GO" id="GO:0005509">
    <property type="term" value="F:calcium ion binding"/>
    <property type="evidence" value="ECO:0007669"/>
    <property type="project" value="InterPro"/>
</dbReference>
<proteinExistence type="predicted"/>
<feature type="domain" description="EF-hand" evidence="2">
    <location>
        <begin position="243"/>
        <end position="274"/>
    </location>
</feature>
<evidence type="ECO:0000256" key="1">
    <source>
        <dbReference type="SAM" id="MobiDB-lite"/>
    </source>
</evidence>
<keyword evidence="4" id="KW-1185">Reference proteome</keyword>
<feature type="region of interest" description="Disordered" evidence="1">
    <location>
        <begin position="34"/>
        <end position="81"/>
    </location>
</feature>
<dbReference type="AlphaFoldDB" id="A0A8C3JDS9"/>
<dbReference type="FunFam" id="1.10.238.10:FF:000179">
    <property type="entry name" value="EF-hand calcium-binding domain-containing protein 6"/>
    <property type="match status" value="1"/>
</dbReference>
<feature type="domain" description="EF-hand" evidence="2">
    <location>
        <begin position="212"/>
        <end position="242"/>
    </location>
</feature>
<evidence type="ECO:0000313" key="4">
    <source>
        <dbReference type="Proteomes" id="UP000694419"/>
    </source>
</evidence>
<dbReference type="SUPFAM" id="SSF47473">
    <property type="entry name" value="EF-hand"/>
    <property type="match status" value="1"/>
</dbReference>
<dbReference type="PANTHER" id="PTHR20875:SF2">
    <property type="entry name" value="EF-HAND CALCIUM-BINDING DOMAIN-CONTAINING PROTEIN 6"/>
    <property type="match status" value="1"/>
</dbReference>
<dbReference type="InterPro" id="IPR052603">
    <property type="entry name" value="EFCB6"/>
</dbReference>
<dbReference type="Ensembl" id="ENSCPGT00000006845.1">
    <property type="protein sequence ID" value="ENSCPGP00000006220.1"/>
    <property type="gene ID" value="ENSCPGG00000004447.1"/>
</dbReference>
<protein>
    <recommendedName>
        <fullName evidence="2">EF-hand domain-containing protein</fullName>
    </recommendedName>
</protein>
<dbReference type="Proteomes" id="UP000694419">
    <property type="component" value="Unplaced"/>
</dbReference>
<name>A0A8C3JDS9_9CHAR</name>
<evidence type="ECO:0000259" key="2">
    <source>
        <dbReference type="PROSITE" id="PS50222"/>
    </source>
</evidence>
<dbReference type="PANTHER" id="PTHR20875">
    <property type="entry name" value="EF-HAND CALCIUM-BINDING DOMAIN-CONTAINING PROTEIN 6-RELATED"/>
    <property type="match status" value="1"/>
</dbReference>
<evidence type="ECO:0000313" key="3">
    <source>
        <dbReference type="Ensembl" id="ENSCPGP00000006220.1"/>
    </source>
</evidence>
<dbReference type="GO" id="GO:0005654">
    <property type="term" value="C:nucleoplasm"/>
    <property type="evidence" value="ECO:0007669"/>
    <property type="project" value="TreeGrafter"/>
</dbReference>
<organism evidence="3 4">
    <name type="scientific">Calidris pygmaea</name>
    <name type="common">Spoon-billed sandpiper</name>
    <dbReference type="NCBI Taxonomy" id="425635"/>
    <lineage>
        <taxon>Eukaryota</taxon>
        <taxon>Metazoa</taxon>
        <taxon>Chordata</taxon>
        <taxon>Craniata</taxon>
        <taxon>Vertebrata</taxon>
        <taxon>Euteleostomi</taxon>
        <taxon>Archelosauria</taxon>
        <taxon>Archosauria</taxon>
        <taxon>Dinosauria</taxon>
        <taxon>Saurischia</taxon>
        <taxon>Theropoda</taxon>
        <taxon>Coelurosauria</taxon>
        <taxon>Aves</taxon>
        <taxon>Neognathae</taxon>
        <taxon>Neoaves</taxon>
        <taxon>Charadriiformes</taxon>
        <taxon>Scolopacidae</taxon>
        <taxon>Calidris</taxon>
    </lineage>
</organism>
<reference evidence="3" key="1">
    <citation type="submission" date="2025-08" db="UniProtKB">
        <authorList>
            <consortium name="Ensembl"/>
        </authorList>
    </citation>
    <scope>IDENTIFICATION</scope>
</reference>
<feature type="compositionally biased region" description="Polar residues" evidence="1">
    <location>
        <begin position="50"/>
        <end position="81"/>
    </location>
</feature>
<reference evidence="3" key="2">
    <citation type="submission" date="2025-09" db="UniProtKB">
        <authorList>
            <consortium name="Ensembl"/>
        </authorList>
    </citation>
    <scope>IDENTIFICATION</scope>
</reference>
<dbReference type="CDD" id="cd00051">
    <property type="entry name" value="EFh"/>
    <property type="match status" value="1"/>
</dbReference>
<dbReference type="PROSITE" id="PS50222">
    <property type="entry name" value="EF_HAND_2"/>
    <property type="match status" value="2"/>
</dbReference>
<sequence>VNFSAGGRLKYDDFLKKFSSEVVTVASRALGVTSSATSTKPAARTMQDPRVSSQPERPKTSSSLVGQKSVSIPASSHPQTTTTCSAPILNCETIENKIRKNIQHSWRDILKVCKEKDVSNLGEIPASDFLAKKFNLDLSEGEINHITTKYDLKKNGRFAYYDFLQSCILLLKPQERSLLQRVIIQNPGPQTTSFFSAMLRIQPQILHCWRPMKRTFQSYDESHTGLLHVADFRQVLQEYGINLTEEELFNIFEYYDKNLSSKISYNDFLRAFIQ</sequence>
<dbReference type="FunFam" id="1.10.238.10:FF:000243">
    <property type="entry name" value="EF-hand calcium binding domain 6"/>
    <property type="match status" value="1"/>
</dbReference>
<dbReference type="Gene3D" id="1.10.238.10">
    <property type="entry name" value="EF-hand"/>
    <property type="match status" value="2"/>
</dbReference>
<dbReference type="InterPro" id="IPR011992">
    <property type="entry name" value="EF-hand-dom_pair"/>
</dbReference>
<dbReference type="InterPro" id="IPR002048">
    <property type="entry name" value="EF_hand_dom"/>
</dbReference>
<dbReference type="Pfam" id="PF13499">
    <property type="entry name" value="EF-hand_7"/>
    <property type="match status" value="1"/>
</dbReference>